<keyword evidence="6" id="KW-1185">Reference proteome</keyword>
<dbReference type="AlphaFoldDB" id="A0AA85IZL8"/>
<evidence type="ECO:0000313" key="6">
    <source>
        <dbReference type="Proteomes" id="UP000050795"/>
    </source>
</evidence>
<feature type="region of interest" description="Disordered" evidence="3">
    <location>
        <begin position="859"/>
        <end position="910"/>
    </location>
</feature>
<reference evidence="7" key="2">
    <citation type="submission" date="2023-11" db="UniProtKB">
        <authorList>
            <consortium name="WormBaseParasite"/>
        </authorList>
    </citation>
    <scope>IDENTIFICATION</scope>
</reference>
<evidence type="ECO:0000256" key="1">
    <source>
        <dbReference type="ARBA" id="ARBA00022443"/>
    </source>
</evidence>
<evidence type="ECO:0008006" key="8">
    <source>
        <dbReference type="Google" id="ProtNLM"/>
    </source>
</evidence>
<feature type="compositionally biased region" description="Low complexity" evidence="3">
    <location>
        <begin position="866"/>
        <end position="876"/>
    </location>
</feature>
<dbReference type="PANTHER" id="PTHR46026:SF1">
    <property type="entry name" value="RHO-TYPE GUANINE NUCLEOTIDE EXCHANGE FACTOR, ISOFORM F"/>
    <property type="match status" value="1"/>
</dbReference>
<dbReference type="GO" id="GO:0005085">
    <property type="term" value="F:guanyl-nucleotide exchange factor activity"/>
    <property type="evidence" value="ECO:0007669"/>
    <property type="project" value="InterPro"/>
</dbReference>
<dbReference type="Proteomes" id="UP000050795">
    <property type="component" value="Unassembled WGS sequence"/>
</dbReference>
<evidence type="ECO:0000256" key="2">
    <source>
        <dbReference type="PROSITE-ProRule" id="PRU00192"/>
    </source>
</evidence>
<dbReference type="SMART" id="SM00326">
    <property type="entry name" value="SH3"/>
    <property type="match status" value="1"/>
</dbReference>
<evidence type="ECO:0000256" key="3">
    <source>
        <dbReference type="SAM" id="MobiDB-lite"/>
    </source>
</evidence>
<name>A0AA85IZL8_TRIRE</name>
<dbReference type="Pfam" id="PF00621">
    <property type="entry name" value="RhoGEF"/>
    <property type="match status" value="1"/>
</dbReference>
<proteinExistence type="predicted"/>
<feature type="domain" description="DH" evidence="5">
    <location>
        <begin position="88"/>
        <end position="267"/>
    </location>
</feature>
<feature type="compositionally biased region" description="Polar residues" evidence="3">
    <location>
        <begin position="966"/>
        <end position="990"/>
    </location>
</feature>
<evidence type="ECO:0000259" key="4">
    <source>
        <dbReference type="PROSITE" id="PS50002"/>
    </source>
</evidence>
<dbReference type="SUPFAM" id="SSF50044">
    <property type="entry name" value="SH3-domain"/>
    <property type="match status" value="1"/>
</dbReference>
<dbReference type="InterPro" id="IPR001452">
    <property type="entry name" value="SH3_domain"/>
</dbReference>
<dbReference type="PROSITE" id="PS50002">
    <property type="entry name" value="SH3"/>
    <property type="match status" value="1"/>
</dbReference>
<reference evidence="6" key="1">
    <citation type="submission" date="2022-06" db="EMBL/GenBank/DDBJ databases">
        <authorList>
            <person name="Berger JAMES D."/>
            <person name="Berger JAMES D."/>
        </authorList>
    </citation>
    <scope>NUCLEOTIDE SEQUENCE [LARGE SCALE GENOMIC DNA]</scope>
</reference>
<dbReference type="PRINTS" id="PR00452">
    <property type="entry name" value="SH3DOMAIN"/>
</dbReference>
<dbReference type="SMART" id="SM00325">
    <property type="entry name" value="RhoGEF"/>
    <property type="match status" value="1"/>
</dbReference>
<dbReference type="GO" id="GO:0005737">
    <property type="term" value="C:cytoplasm"/>
    <property type="evidence" value="ECO:0007669"/>
    <property type="project" value="TreeGrafter"/>
</dbReference>
<dbReference type="FunFam" id="2.30.30.40:FF:000072">
    <property type="entry name" value="Unconventional Myosin IB"/>
    <property type="match status" value="1"/>
</dbReference>
<feature type="domain" description="SH3" evidence="4">
    <location>
        <begin position="3"/>
        <end position="62"/>
    </location>
</feature>
<dbReference type="Gene3D" id="2.30.30.40">
    <property type="entry name" value="SH3 Domains"/>
    <property type="match status" value="1"/>
</dbReference>
<organism evidence="6 7">
    <name type="scientific">Trichobilharzia regenti</name>
    <name type="common">Nasal bird schistosome</name>
    <dbReference type="NCBI Taxonomy" id="157069"/>
    <lineage>
        <taxon>Eukaryota</taxon>
        <taxon>Metazoa</taxon>
        <taxon>Spiralia</taxon>
        <taxon>Lophotrochozoa</taxon>
        <taxon>Platyhelminthes</taxon>
        <taxon>Trematoda</taxon>
        <taxon>Digenea</taxon>
        <taxon>Strigeidida</taxon>
        <taxon>Schistosomatoidea</taxon>
        <taxon>Schistosomatidae</taxon>
        <taxon>Trichobilharzia</taxon>
    </lineage>
</organism>
<dbReference type="WBParaSite" id="TREG1_119010.2">
    <property type="protein sequence ID" value="TREG1_119010.2"/>
    <property type="gene ID" value="TREG1_119010"/>
</dbReference>
<protein>
    <recommendedName>
        <fullName evidence="8">SH3 domain-containing protein</fullName>
    </recommendedName>
</protein>
<evidence type="ECO:0000259" key="5">
    <source>
        <dbReference type="PROSITE" id="PS50010"/>
    </source>
</evidence>
<dbReference type="PROSITE" id="PS50010">
    <property type="entry name" value="DH_2"/>
    <property type="match status" value="1"/>
</dbReference>
<sequence>MPQKPLLVCALYDYNRQHTDELSFKKGDVITVKQQLEGGWWEGSLNGVVGWFPSNYVTLTTTSTPITTDEKDDQVMVDDGLLIHLQNFQNEIIQHILEGELRQINELSQLLSIFMVPLEPLLHLSFLNKLIHLKDLLQQAIRIHQHLASALNEMKCLHGPKCIGRLFLEFAPAINAVGCDYSKIYLHIITGLEEHNSEVTQHMASFNINFQSHHCKQQLTLVFERLGRYPLLLKEMERYLEEPHIDRVDILRAMHVYGEIAERCAILRKFKEYDINVLLSTINGWQGQPIQQLGDPILTLRVLLVSVHMDQSQVLPDFINADSLIKKTQLSLLVIFPACVLLLAKTNQPNVYDYTTKIPLNCLTVVSSTESETDLDLLVSDPNSTSMDFTPPPPCQISLACTDQNARDLMVSTLTDLIQYQIQNEQQQQQTMYTEHICTENENIPADSLNLSDQNNSSVLLSRNEQLQNVKYTEDENLQLHHQYHHHHSPHPCQQLTTGKEYLNSKLSNSTVDNKSINSTTKTSPANIYHDDVSVANSSSIITTPATSSSNNKNEKCRISSLKRSKTARPLTEPSSITIEQQLNINSQLQKQQKPHQQSSLNLSNKLTSESYHTKQQTVSTVEVFSNTDKPTTASSSLRYLPHRITTDAHVRWFEEDKPSVDVQQKYPYTPHNKNNEESLSISIPLSSDGAVIHAIRCLRIDGPLDIFNPTDRTGSVNGLNNLGVSSNSSNGTVGNITNLNTTSGTDQTMPGGGVRPQSPKMIESGKESRRKRGGTCQLLCNHRQKSAITVEDVLRSVGKIHENELRTADDTKILQVIEAYCASSWTQHSCRTLDPSKTDTRVNQSILSPVETKTLLQHFRHPKKSSTSLSSSVHYSKQELIPGGGGSSDPVGDTTNTTTTSANSASMIKLSRQSLPQSILMHKSSLKRSESKNKSQTCLTKDFTGDSGGSSNTTPGGGGVVNTSDNLIKSKPSSNYKHLTQSESVIQTLSPPPVVLPTRSGRR</sequence>
<dbReference type="InterPro" id="IPR035899">
    <property type="entry name" value="DBL_dom_sf"/>
</dbReference>
<dbReference type="InterPro" id="IPR011993">
    <property type="entry name" value="PH-like_dom_sf"/>
</dbReference>
<accession>A0AA85IZL8</accession>
<feature type="region of interest" description="Disordered" evidence="3">
    <location>
        <begin position="741"/>
        <end position="763"/>
    </location>
</feature>
<dbReference type="Pfam" id="PF00018">
    <property type="entry name" value="SH3_1"/>
    <property type="match status" value="1"/>
</dbReference>
<dbReference type="InterPro" id="IPR000219">
    <property type="entry name" value="DH_dom"/>
</dbReference>
<feature type="region of interest" description="Disordered" evidence="3">
    <location>
        <begin position="923"/>
        <end position="1004"/>
    </location>
</feature>
<dbReference type="Gene3D" id="2.30.29.30">
    <property type="entry name" value="Pleckstrin-homology domain (PH domain)/Phosphotyrosine-binding domain (PTB)"/>
    <property type="match status" value="1"/>
</dbReference>
<dbReference type="SUPFAM" id="SSF48065">
    <property type="entry name" value="DBL homology domain (DH-domain)"/>
    <property type="match status" value="1"/>
</dbReference>
<dbReference type="Gene3D" id="1.20.900.10">
    <property type="entry name" value="Dbl homology (DH) domain"/>
    <property type="match status" value="1"/>
</dbReference>
<evidence type="ECO:0000313" key="7">
    <source>
        <dbReference type="WBParaSite" id="TREG1_119010.2"/>
    </source>
</evidence>
<dbReference type="CDD" id="cd11877">
    <property type="entry name" value="SH3_PIX"/>
    <property type="match status" value="1"/>
</dbReference>
<dbReference type="PANTHER" id="PTHR46026">
    <property type="entry name" value="RHO-TYPE GUANINE NUCLEOTIDE EXCHANGE FACTOR, ISOFORM F"/>
    <property type="match status" value="1"/>
</dbReference>
<feature type="compositionally biased region" description="Low complexity" evidence="3">
    <location>
        <begin position="889"/>
        <end position="907"/>
    </location>
</feature>
<keyword evidence="1 2" id="KW-0728">SH3 domain</keyword>
<dbReference type="InterPro" id="IPR036028">
    <property type="entry name" value="SH3-like_dom_sf"/>
</dbReference>